<keyword evidence="3" id="KW-1185">Reference proteome</keyword>
<dbReference type="PANTHER" id="PTHR40082">
    <property type="entry name" value="BLR5956 PROTEIN"/>
    <property type="match status" value="1"/>
</dbReference>
<dbReference type="AlphaFoldDB" id="A0A931HTH5"/>
<dbReference type="PANTHER" id="PTHR40082:SF1">
    <property type="entry name" value="BLR5956 PROTEIN"/>
    <property type="match status" value="1"/>
</dbReference>
<sequence length="272" mass="30492">MKGLTNKRIAVAADRRADAIQNLIENMGGTSISFPSQGRQRLNEEVSRQNISDYLTQSYDWVILTTGIGARTLADSAYELGCQGAFIEKLNKDQLAIRGSKTIDWLKENELQPSFIAEDGTMENLLEKLKEKLDVNNNPHVFLQAYHQDDAKLKKDLEKLGCTVYLSKPYSFEPPIEKTVLQLKKKIKEQTIDAVVFTSKTQVINVFQDLGARASLTESFNDGVLAVAVGKVTAKELESHGIEYVLQPSKPKMGTMVVEMNRFYQNRTISAQ</sequence>
<dbReference type="GO" id="GO:0006780">
    <property type="term" value="P:uroporphyrinogen III biosynthetic process"/>
    <property type="evidence" value="ECO:0007669"/>
    <property type="project" value="InterPro"/>
</dbReference>
<name>A0A931HTH5_9BACI</name>
<dbReference type="SUPFAM" id="SSF69618">
    <property type="entry name" value="HemD-like"/>
    <property type="match status" value="1"/>
</dbReference>
<reference evidence="2 3" key="1">
    <citation type="journal article" date="2005" name="Int. J. Syst. Evol. Microbiol.">
        <title>Halobacillus yeomjeoni sp. nov., isolated from a marine solar saltern in Korea.</title>
        <authorList>
            <person name="Yoon J.H."/>
            <person name="Kang S.J."/>
            <person name="Lee C.H."/>
            <person name="Oh H.W."/>
            <person name="Oh T.K."/>
        </authorList>
    </citation>
    <scope>NUCLEOTIDE SEQUENCE [LARGE SCALE GENOMIC DNA]</scope>
    <source>
        <strain evidence="2 3">KCTC 3957</strain>
    </source>
</reference>
<dbReference type="Pfam" id="PF02602">
    <property type="entry name" value="HEM4"/>
    <property type="match status" value="1"/>
</dbReference>
<dbReference type="EC" id="4.2.1.75" evidence="2"/>
<keyword evidence="2" id="KW-0456">Lyase</keyword>
<protein>
    <submittedName>
        <fullName evidence="2">Uroporphyrinogen-III synthase</fullName>
        <ecNumber evidence="2">4.2.1.75</ecNumber>
    </submittedName>
</protein>
<accession>A0A931HTH5</accession>
<dbReference type="GO" id="GO:0004852">
    <property type="term" value="F:uroporphyrinogen-III synthase activity"/>
    <property type="evidence" value="ECO:0007669"/>
    <property type="project" value="UniProtKB-EC"/>
</dbReference>
<dbReference type="RefSeq" id="WP_197316069.1">
    <property type="nucleotide sequence ID" value="NZ_JADZSC010000001.1"/>
</dbReference>
<proteinExistence type="predicted"/>
<dbReference type="CDD" id="cd06578">
    <property type="entry name" value="HemD"/>
    <property type="match status" value="1"/>
</dbReference>
<dbReference type="InterPro" id="IPR039793">
    <property type="entry name" value="UROS/Hem4"/>
</dbReference>
<evidence type="ECO:0000259" key="1">
    <source>
        <dbReference type="Pfam" id="PF02602"/>
    </source>
</evidence>
<dbReference type="EMBL" id="JADZSC010000001">
    <property type="protein sequence ID" value="MBH0229460.1"/>
    <property type="molecule type" value="Genomic_DNA"/>
</dbReference>
<evidence type="ECO:0000313" key="2">
    <source>
        <dbReference type="EMBL" id="MBH0229460.1"/>
    </source>
</evidence>
<dbReference type="Gene3D" id="3.40.50.10090">
    <property type="match status" value="2"/>
</dbReference>
<dbReference type="NCBIfam" id="NF004584">
    <property type="entry name" value="PRK05928.2-1"/>
    <property type="match status" value="1"/>
</dbReference>
<comment type="caution">
    <text evidence="2">The sequence shown here is derived from an EMBL/GenBank/DDBJ whole genome shotgun (WGS) entry which is preliminary data.</text>
</comment>
<evidence type="ECO:0000313" key="3">
    <source>
        <dbReference type="Proteomes" id="UP000614490"/>
    </source>
</evidence>
<organism evidence="2 3">
    <name type="scientific">Halobacillus yeomjeoni</name>
    <dbReference type="NCBI Taxonomy" id="311194"/>
    <lineage>
        <taxon>Bacteria</taxon>
        <taxon>Bacillati</taxon>
        <taxon>Bacillota</taxon>
        <taxon>Bacilli</taxon>
        <taxon>Bacillales</taxon>
        <taxon>Bacillaceae</taxon>
        <taxon>Halobacillus</taxon>
    </lineage>
</organism>
<dbReference type="Proteomes" id="UP000614490">
    <property type="component" value="Unassembled WGS sequence"/>
</dbReference>
<gene>
    <name evidence="2" type="ORF">H0267_04450</name>
</gene>
<feature type="domain" description="Tetrapyrrole biosynthesis uroporphyrinogen III synthase" evidence="1">
    <location>
        <begin position="19"/>
        <end position="257"/>
    </location>
</feature>
<dbReference type="InterPro" id="IPR036108">
    <property type="entry name" value="4pyrrol_syn_uPrphyn_synt_sf"/>
</dbReference>
<dbReference type="InterPro" id="IPR003754">
    <property type="entry name" value="4pyrrol_synth_uPrphyn_synth"/>
</dbReference>